<name>A0A8J9SID7_PHATR</name>
<organism evidence="1">
    <name type="scientific">Phaeodactylum tricornutum</name>
    <name type="common">Diatom</name>
    <dbReference type="NCBI Taxonomy" id="2850"/>
    <lineage>
        <taxon>Eukaryota</taxon>
        <taxon>Sar</taxon>
        <taxon>Stramenopiles</taxon>
        <taxon>Ochrophyta</taxon>
        <taxon>Bacillariophyta</taxon>
        <taxon>Bacillariophyceae</taxon>
        <taxon>Bacillariophycidae</taxon>
        <taxon>Naviculales</taxon>
        <taxon>Phaeodactylaceae</taxon>
        <taxon>Phaeodactylum</taxon>
    </lineage>
</organism>
<evidence type="ECO:0000313" key="1">
    <source>
        <dbReference type="EMBL" id="CAG9292510.1"/>
    </source>
</evidence>
<dbReference type="EMBL" id="OU594948">
    <property type="protein sequence ID" value="CAG9292510.1"/>
    <property type="molecule type" value="Genomic_DNA"/>
</dbReference>
<dbReference type="AlphaFoldDB" id="A0A8J9SID7"/>
<proteinExistence type="predicted"/>
<reference evidence="1" key="1">
    <citation type="submission" date="2022-02" db="EMBL/GenBank/DDBJ databases">
        <authorList>
            <person name="Giguere J D."/>
        </authorList>
    </citation>
    <scope>NUCLEOTIDE SEQUENCE</scope>
    <source>
        <strain evidence="1">CCAP 1055/1</strain>
    </source>
</reference>
<protein>
    <submittedName>
        <fullName evidence="1">Uncharacterized protein</fullName>
    </submittedName>
</protein>
<sequence length="425" mass="48656">MVLPSRSKTMLLPFVVKRCHKLLIFLVFASAIYFAWKTWRAAARLGLAETTWLQSASRDADWNVFGLPPSAQQWNSAPPPQALTPPRERRNRCAINLYGLPRSFAPIVLPALRRNVIEPNAKHCCDYFVHYYQVTEEKAGRSGNGGTINPEAIRLLRQAVHDVHNATGSGDVLPKVEFRFDTDDAFWNQYQPLIDRIRNTKDDEGRYLYFPWHSKDYIYPTATDNIIKMWHSVQAAWNLMKAHEIVPYTRVAMLRSDVVFMTPIDVYMVNGKTDARNTKAIIPAFGRHPVSDRFICGPAAAVEIWANQRFARMENHVQLMLKVKPGFGMHSERFMYHTIFPAIREKGVQIVEDNKMCFVRARADETVWIDDCENPRRVIAAKSIVARMGDKMSRLEQALGRACTTSAEKIHNMWVQDVANCSSTK</sequence>
<gene>
    <name evidence="1" type="ORF">PTTT1_LOCUS49062</name>
</gene>
<accession>A0A8J9SID7</accession>
<dbReference type="Proteomes" id="UP000836788">
    <property type="component" value="Chromosome 7"/>
</dbReference>